<protein>
    <submittedName>
        <fullName evidence="3">Uncharacterized protein</fullName>
    </submittedName>
</protein>
<dbReference type="Pfam" id="PF26035">
    <property type="entry name" value="DUF8010"/>
    <property type="match status" value="1"/>
</dbReference>
<evidence type="ECO:0000313" key="3">
    <source>
        <dbReference type="EMBL" id="GAA0034871.1"/>
    </source>
</evidence>
<dbReference type="Pfam" id="PF26572">
    <property type="entry name" value="DUF8185"/>
    <property type="match status" value="1"/>
</dbReference>
<organism evidence="3 4">
    <name type="scientific">Brevibacterium metallidurans</name>
    <dbReference type="NCBI Taxonomy" id="1482676"/>
    <lineage>
        <taxon>Bacteria</taxon>
        <taxon>Bacillati</taxon>
        <taxon>Actinomycetota</taxon>
        <taxon>Actinomycetes</taxon>
        <taxon>Micrococcales</taxon>
        <taxon>Brevibacteriaceae</taxon>
        <taxon>Brevibacterium</taxon>
    </lineage>
</organism>
<evidence type="ECO:0000259" key="2">
    <source>
        <dbReference type="Pfam" id="PF26572"/>
    </source>
</evidence>
<gene>
    <name evidence="3" type="ORF">NCCP602_08320</name>
</gene>
<proteinExistence type="predicted"/>
<dbReference type="EMBL" id="BAAAAF010000002">
    <property type="protein sequence ID" value="GAA0034871.1"/>
    <property type="molecule type" value="Genomic_DNA"/>
</dbReference>
<keyword evidence="4" id="KW-1185">Reference proteome</keyword>
<feature type="domain" description="DUF8010" evidence="1">
    <location>
        <begin position="2"/>
        <end position="105"/>
    </location>
</feature>
<accession>A0ABP3C5H6</accession>
<sequence length="237" mass="24521">MTTLEIADEKAMRDLTAFTSLAHRLDRDGAMRLQVVSNVLVLTVAPLYPHGIGDSTPLVLAMRMQRLERPELDGLDEVVPLSALTDRFARSENGSTLPLPPTTALVSWAGIAPPRGPWERTDTVDAGLLRSTAEAGIAEVGAGTPDGAGSHAVKALRARVWSRPVEATGGTPIPSGLAFAADGLRFLPSGSGTEAAGGSGTVAASRGDSGSEVAVMESAGWLRLVTPGGHLLTRRAG</sequence>
<reference evidence="3 4" key="1">
    <citation type="submission" date="2024-01" db="EMBL/GenBank/DDBJ databases">
        <title>Characterization of antibiotic resistant novel bacterial strains and their environmental applications.</title>
        <authorList>
            <person name="Manzoor S."/>
            <person name="Abbas S."/>
            <person name="Arshad M."/>
            <person name="Ahmed I."/>
        </authorList>
    </citation>
    <scope>NUCLEOTIDE SEQUENCE [LARGE SCALE GENOMIC DNA]</scope>
    <source>
        <strain evidence="3 4">NCCP-602</strain>
    </source>
</reference>
<evidence type="ECO:0000313" key="4">
    <source>
        <dbReference type="Proteomes" id="UP001498238"/>
    </source>
</evidence>
<dbReference type="InterPro" id="IPR058498">
    <property type="entry name" value="DUF8185"/>
</dbReference>
<evidence type="ECO:0000259" key="1">
    <source>
        <dbReference type="Pfam" id="PF26035"/>
    </source>
</evidence>
<dbReference type="RefSeq" id="WP_339391835.1">
    <property type="nucleotide sequence ID" value="NZ_BAAAAF010000002.1"/>
</dbReference>
<dbReference type="InterPro" id="IPR058323">
    <property type="entry name" value="DUF8010"/>
</dbReference>
<dbReference type="Proteomes" id="UP001498238">
    <property type="component" value="Unassembled WGS sequence"/>
</dbReference>
<feature type="domain" description="DUF8185" evidence="2">
    <location>
        <begin position="113"/>
        <end position="236"/>
    </location>
</feature>
<name>A0ABP3C5H6_9MICO</name>
<comment type="caution">
    <text evidence="3">The sequence shown here is derived from an EMBL/GenBank/DDBJ whole genome shotgun (WGS) entry which is preliminary data.</text>
</comment>